<dbReference type="RefSeq" id="WP_011697169.1">
    <property type="nucleotide sequence ID" value="NC_008554.1"/>
</dbReference>
<evidence type="ECO:0000313" key="3">
    <source>
        <dbReference type="Proteomes" id="UP000001784"/>
    </source>
</evidence>
<feature type="transmembrane region" description="Helical" evidence="1">
    <location>
        <begin position="41"/>
        <end position="59"/>
    </location>
</feature>
<dbReference type="AlphaFoldDB" id="A0LEZ4"/>
<dbReference type="Proteomes" id="UP000001784">
    <property type="component" value="Chromosome"/>
</dbReference>
<keyword evidence="3" id="KW-1185">Reference proteome</keyword>
<name>A0LEZ4_SYNFM</name>
<proteinExistence type="predicted"/>
<gene>
    <name evidence="2" type="ordered locus">Sfum_0295</name>
</gene>
<accession>A0LEZ4</accession>
<reference evidence="2 3" key="1">
    <citation type="submission" date="2006-10" db="EMBL/GenBank/DDBJ databases">
        <title>Complete sequence of Syntrophobacter fumaroxidans MPOB.</title>
        <authorList>
            <consortium name="US DOE Joint Genome Institute"/>
            <person name="Copeland A."/>
            <person name="Lucas S."/>
            <person name="Lapidus A."/>
            <person name="Barry K."/>
            <person name="Detter J.C."/>
            <person name="Glavina del Rio T."/>
            <person name="Hammon N."/>
            <person name="Israni S."/>
            <person name="Pitluck S."/>
            <person name="Goltsman E.G."/>
            <person name="Martinez M."/>
            <person name="Schmutz J."/>
            <person name="Larimer F."/>
            <person name="Land M."/>
            <person name="Hauser L."/>
            <person name="Kyrpides N."/>
            <person name="Kim E."/>
            <person name="Boone D.R."/>
            <person name="Brockman F."/>
            <person name="Culley D."/>
            <person name="Ferry J."/>
            <person name="Gunsalus R."/>
            <person name="McInerney M.J."/>
            <person name="Morrison M."/>
            <person name="Plugge C."/>
            <person name="Rohlin L."/>
            <person name="Scholten J."/>
            <person name="Sieber J."/>
            <person name="Stams A.J.M."/>
            <person name="Worm P."/>
            <person name="Henstra A.M."/>
            <person name="Richardson P."/>
        </authorList>
    </citation>
    <scope>NUCLEOTIDE SEQUENCE [LARGE SCALE GENOMIC DNA]</scope>
    <source>
        <strain evidence="3">DSM 10017 / MPOB</strain>
    </source>
</reference>
<keyword evidence="1" id="KW-1133">Transmembrane helix</keyword>
<dbReference type="InParanoid" id="A0LEZ4"/>
<dbReference type="HOGENOM" id="CLU_2588482_0_0_7"/>
<organism evidence="2 3">
    <name type="scientific">Syntrophobacter fumaroxidans (strain DSM 10017 / MPOB)</name>
    <dbReference type="NCBI Taxonomy" id="335543"/>
    <lineage>
        <taxon>Bacteria</taxon>
        <taxon>Pseudomonadati</taxon>
        <taxon>Thermodesulfobacteriota</taxon>
        <taxon>Syntrophobacteria</taxon>
        <taxon>Syntrophobacterales</taxon>
        <taxon>Syntrophobacteraceae</taxon>
        <taxon>Syntrophobacter</taxon>
    </lineage>
</organism>
<sequence length="80" mass="9356">MKRLRSVLQRSEFHTLLFVLGFALLNWPFLDIFRLKRPEVLLAYIYILWAIGIILLFLVSRIVSKSASGDEVRKRKDHGA</sequence>
<protein>
    <submittedName>
        <fullName evidence="2">Uncharacterized protein</fullName>
    </submittedName>
</protein>
<keyword evidence="1" id="KW-0472">Membrane</keyword>
<evidence type="ECO:0000313" key="2">
    <source>
        <dbReference type="EMBL" id="ABK15996.1"/>
    </source>
</evidence>
<dbReference type="OrthoDB" id="5402297at2"/>
<evidence type="ECO:0000256" key="1">
    <source>
        <dbReference type="SAM" id="Phobius"/>
    </source>
</evidence>
<dbReference type="EMBL" id="CP000478">
    <property type="protein sequence ID" value="ABK15996.1"/>
    <property type="molecule type" value="Genomic_DNA"/>
</dbReference>
<dbReference type="KEGG" id="sfu:Sfum_0295"/>
<keyword evidence="1" id="KW-0812">Transmembrane</keyword>
<feature type="transmembrane region" description="Helical" evidence="1">
    <location>
        <begin position="12"/>
        <end position="29"/>
    </location>
</feature>